<protein>
    <submittedName>
        <fullName evidence="1">Uncharacterized protein</fullName>
    </submittedName>
</protein>
<name>A0A9D1JEN3_9FIRM</name>
<reference evidence="1" key="2">
    <citation type="journal article" date="2021" name="PeerJ">
        <title>Extensive microbial diversity within the chicken gut microbiome revealed by metagenomics and culture.</title>
        <authorList>
            <person name="Gilroy R."/>
            <person name="Ravi A."/>
            <person name="Getino M."/>
            <person name="Pursley I."/>
            <person name="Horton D.L."/>
            <person name="Alikhan N.F."/>
            <person name="Baker D."/>
            <person name="Gharbi K."/>
            <person name="Hall N."/>
            <person name="Watson M."/>
            <person name="Adriaenssens E.M."/>
            <person name="Foster-Nyarko E."/>
            <person name="Jarju S."/>
            <person name="Secka A."/>
            <person name="Antonio M."/>
            <person name="Oren A."/>
            <person name="Chaudhuri R.R."/>
            <person name="La Ragione R."/>
            <person name="Hildebrand F."/>
            <person name="Pallen M.J."/>
        </authorList>
    </citation>
    <scope>NUCLEOTIDE SEQUENCE</scope>
    <source>
        <strain evidence="1">ChiW13-3771</strain>
    </source>
</reference>
<dbReference type="Proteomes" id="UP000824201">
    <property type="component" value="Unassembled WGS sequence"/>
</dbReference>
<dbReference type="EMBL" id="DVHN01000169">
    <property type="protein sequence ID" value="HIR89686.1"/>
    <property type="molecule type" value="Genomic_DNA"/>
</dbReference>
<reference evidence="1" key="1">
    <citation type="submission" date="2020-10" db="EMBL/GenBank/DDBJ databases">
        <authorList>
            <person name="Gilroy R."/>
        </authorList>
    </citation>
    <scope>NUCLEOTIDE SEQUENCE</scope>
    <source>
        <strain evidence="1">ChiW13-3771</strain>
    </source>
</reference>
<accession>A0A9D1JEN3</accession>
<feature type="non-terminal residue" evidence="1">
    <location>
        <position position="1"/>
    </location>
</feature>
<sequence>KTVFHEFEQIHTGINDIKEELEINRCAKIKDGIKHFKEERYEAALQSIQRGIFELEGSIEKKCKRFGSLPNSIIGFIFSLRSAEDLKSEENLIRGSMQYIISGNMYLMQIYAKRNEKKHLENQIGDVIEFIANQEKYFGDLDGYNMSEQKDFWTKEGDVIKYRKNLEQLLEWIRDGKILIDKNPLRIDG</sequence>
<proteinExistence type="predicted"/>
<organism evidence="1 2">
    <name type="scientific">Candidatus Fimimorpha faecalis</name>
    <dbReference type="NCBI Taxonomy" id="2840824"/>
    <lineage>
        <taxon>Bacteria</taxon>
        <taxon>Bacillati</taxon>
        <taxon>Bacillota</taxon>
        <taxon>Clostridia</taxon>
        <taxon>Eubacteriales</taxon>
        <taxon>Candidatus Fimimorpha</taxon>
    </lineage>
</organism>
<dbReference type="AlphaFoldDB" id="A0A9D1JEN3"/>
<gene>
    <name evidence="1" type="ORF">IAC96_12135</name>
</gene>
<evidence type="ECO:0000313" key="2">
    <source>
        <dbReference type="Proteomes" id="UP000824201"/>
    </source>
</evidence>
<evidence type="ECO:0000313" key="1">
    <source>
        <dbReference type="EMBL" id="HIR89686.1"/>
    </source>
</evidence>
<comment type="caution">
    <text evidence="1">The sequence shown here is derived from an EMBL/GenBank/DDBJ whole genome shotgun (WGS) entry which is preliminary data.</text>
</comment>